<gene>
    <name evidence="2" type="ORF">LSALG_LOCUS10507</name>
</gene>
<accession>A0AA35VPE6</accession>
<protein>
    <submittedName>
        <fullName evidence="2">Uncharacterized protein</fullName>
    </submittedName>
</protein>
<feature type="compositionally biased region" description="Basic and acidic residues" evidence="1">
    <location>
        <begin position="11"/>
        <end position="31"/>
    </location>
</feature>
<keyword evidence="3" id="KW-1185">Reference proteome</keyword>
<feature type="region of interest" description="Disordered" evidence="1">
    <location>
        <begin position="1"/>
        <end position="64"/>
    </location>
</feature>
<dbReference type="AlphaFoldDB" id="A0AA35VPE6"/>
<reference evidence="2" key="1">
    <citation type="submission" date="2023-04" db="EMBL/GenBank/DDBJ databases">
        <authorList>
            <person name="Vijverberg K."/>
            <person name="Xiong W."/>
            <person name="Schranz E."/>
        </authorList>
    </citation>
    <scope>NUCLEOTIDE SEQUENCE</scope>
</reference>
<evidence type="ECO:0000313" key="2">
    <source>
        <dbReference type="EMBL" id="CAI9270175.1"/>
    </source>
</evidence>
<evidence type="ECO:0000313" key="3">
    <source>
        <dbReference type="Proteomes" id="UP001177003"/>
    </source>
</evidence>
<dbReference type="Proteomes" id="UP001177003">
    <property type="component" value="Chromosome 1"/>
</dbReference>
<evidence type="ECO:0000256" key="1">
    <source>
        <dbReference type="SAM" id="MobiDB-lite"/>
    </source>
</evidence>
<name>A0AA35VPE6_LACSI</name>
<sequence>MARRPRQRTSPRTEPDAEKPEEEEVHHDSPRELTPPRSPTPAKSPQQTTLPTPPPSPKQKVDLSAPAVITGKFVLGEAVAPTEHVQAMHATAKAFMETCFSSYLRLGDLDMACLRQLFDNSDTEDSRAKGGSSYVGASLGQRRVAFLLLSSKPDRDRHLEV</sequence>
<proteinExistence type="predicted"/>
<dbReference type="EMBL" id="OX465077">
    <property type="protein sequence ID" value="CAI9270175.1"/>
    <property type="molecule type" value="Genomic_DNA"/>
</dbReference>
<organism evidence="2 3">
    <name type="scientific">Lactuca saligna</name>
    <name type="common">Willowleaf lettuce</name>
    <dbReference type="NCBI Taxonomy" id="75948"/>
    <lineage>
        <taxon>Eukaryota</taxon>
        <taxon>Viridiplantae</taxon>
        <taxon>Streptophyta</taxon>
        <taxon>Embryophyta</taxon>
        <taxon>Tracheophyta</taxon>
        <taxon>Spermatophyta</taxon>
        <taxon>Magnoliopsida</taxon>
        <taxon>eudicotyledons</taxon>
        <taxon>Gunneridae</taxon>
        <taxon>Pentapetalae</taxon>
        <taxon>asterids</taxon>
        <taxon>campanulids</taxon>
        <taxon>Asterales</taxon>
        <taxon>Asteraceae</taxon>
        <taxon>Cichorioideae</taxon>
        <taxon>Cichorieae</taxon>
        <taxon>Lactucinae</taxon>
        <taxon>Lactuca</taxon>
    </lineage>
</organism>